<accession>A0A9W9FA79</accession>
<keyword evidence="4" id="KW-1185">Reference proteome</keyword>
<evidence type="ECO:0000313" key="4">
    <source>
        <dbReference type="Proteomes" id="UP001141434"/>
    </source>
</evidence>
<keyword evidence="2" id="KW-0812">Transmembrane</keyword>
<feature type="transmembrane region" description="Helical" evidence="2">
    <location>
        <begin position="56"/>
        <end position="79"/>
    </location>
</feature>
<evidence type="ECO:0000256" key="2">
    <source>
        <dbReference type="SAM" id="Phobius"/>
    </source>
</evidence>
<comment type="caution">
    <text evidence="3">The sequence shown here is derived from an EMBL/GenBank/DDBJ whole genome shotgun (WGS) entry which is preliminary data.</text>
</comment>
<proteinExistence type="predicted"/>
<keyword evidence="2" id="KW-1133">Transmembrane helix</keyword>
<dbReference type="GeneID" id="81395476"/>
<protein>
    <submittedName>
        <fullName evidence="3">Uncharacterized protein</fullName>
    </submittedName>
</protein>
<name>A0A9W9FA79_9EURO</name>
<gene>
    <name evidence="3" type="ORF">NUU61_005726</name>
</gene>
<dbReference type="RefSeq" id="XP_056511921.1">
    <property type="nucleotide sequence ID" value="XM_056656308.1"/>
</dbReference>
<dbReference type="OrthoDB" id="5353310at2759"/>
<keyword evidence="2" id="KW-0472">Membrane</keyword>
<dbReference type="AlphaFoldDB" id="A0A9W9FA79"/>
<dbReference type="Proteomes" id="UP001141434">
    <property type="component" value="Unassembled WGS sequence"/>
</dbReference>
<reference evidence="3" key="2">
    <citation type="journal article" date="2023" name="IMA Fungus">
        <title>Comparative genomic study of the Penicillium genus elucidates a diverse pangenome and 15 lateral gene transfer events.</title>
        <authorList>
            <person name="Petersen C."/>
            <person name="Sorensen T."/>
            <person name="Nielsen M.R."/>
            <person name="Sondergaard T.E."/>
            <person name="Sorensen J.L."/>
            <person name="Fitzpatrick D.A."/>
            <person name="Frisvad J.C."/>
            <person name="Nielsen K.L."/>
        </authorList>
    </citation>
    <scope>NUCLEOTIDE SEQUENCE</scope>
    <source>
        <strain evidence="3">IBT 34128</strain>
    </source>
</reference>
<sequence length="127" mass="14472">MALVRDPFFWKRFSAAVHLDEEANGGQAGPKPQVTAPTSDKESWLSRQQQKRRRSFVYGFVILCCVVFVIIGAVVVWWLSQHNWLQNAVLPPEYLAWTYRNGDNAIPRFPQESHLVDVAGLRSAAME</sequence>
<organism evidence="3 4">
    <name type="scientific">Penicillium alfredii</name>
    <dbReference type="NCBI Taxonomy" id="1506179"/>
    <lineage>
        <taxon>Eukaryota</taxon>
        <taxon>Fungi</taxon>
        <taxon>Dikarya</taxon>
        <taxon>Ascomycota</taxon>
        <taxon>Pezizomycotina</taxon>
        <taxon>Eurotiomycetes</taxon>
        <taxon>Eurotiomycetidae</taxon>
        <taxon>Eurotiales</taxon>
        <taxon>Aspergillaceae</taxon>
        <taxon>Penicillium</taxon>
    </lineage>
</organism>
<feature type="region of interest" description="Disordered" evidence="1">
    <location>
        <begin position="23"/>
        <end position="44"/>
    </location>
</feature>
<reference evidence="3" key="1">
    <citation type="submission" date="2022-11" db="EMBL/GenBank/DDBJ databases">
        <authorList>
            <person name="Petersen C."/>
        </authorList>
    </citation>
    <scope>NUCLEOTIDE SEQUENCE</scope>
    <source>
        <strain evidence="3">IBT 34128</strain>
    </source>
</reference>
<evidence type="ECO:0000313" key="3">
    <source>
        <dbReference type="EMBL" id="KAJ5096370.1"/>
    </source>
</evidence>
<evidence type="ECO:0000256" key="1">
    <source>
        <dbReference type="SAM" id="MobiDB-lite"/>
    </source>
</evidence>
<dbReference type="EMBL" id="JAPMSZ010000007">
    <property type="protein sequence ID" value="KAJ5096370.1"/>
    <property type="molecule type" value="Genomic_DNA"/>
</dbReference>